<dbReference type="Gramene" id="KZM94574">
    <property type="protein sequence ID" value="KZM94574"/>
    <property type="gene ID" value="DCAR_017817"/>
</dbReference>
<evidence type="ECO:0000256" key="4">
    <source>
        <dbReference type="ARBA" id="ARBA00022679"/>
    </source>
</evidence>
<dbReference type="PANTHER" id="PTHR11254:SF440">
    <property type="entry name" value="E3 UBIQUITIN-PROTEIN LIGASE NEDD-4"/>
    <property type="match status" value="1"/>
</dbReference>
<dbReference type="GO" id="GO:0061630">
    <property type="term" value="F:ubiquitin protein ligase activity"/>
    <property type="evidence" value="ECO:0007669"/>
    <property type="project" value="UniProtKB-EC"/>
</dbReference>
<gene>
    <name evidence="8" type="ORF">DCAR_017817</name>
    <name evidence="9" type="ORF">DCAR_0520424</name>
</gene>
<dbReference type="InterPro" id="IPR050409">
    <property type="entry name" value="E3_ubiq-protein_ligase"/>
</dbReference>
<keyword evidence="4" id="KW-0808">Transferase</keyword>
<proteinExistence type="predicted"/>
<evidence type="ECO:0000313" key="9">
    <source>
        <dbReference type="EMBL" id="WOH01045.1"/>
    </source>
</evidence>
<dbReference type="Proteomes" id="UP000077755">
    <property type="component" value="Chromosome 5"/>
</dbReference>
<dbReference type="InterPro" id="IPR035983">
    <property type="entry name" value="Hect_E3_ubiquitin_ligase"/>
</dbReference>
<dbReference type="EMBL" id="CP093347">
    <property type="protein sequence ID" value="WOH01045.1"/>
    <property type="molecule type" value="Genomic_DNA"/>
</dbReference>
<evidence type="ECO:0000256" key="5">
    <source>
        <dbReference type="ARBA" id="ARBA00022786"/>
    </source>
</evidence>
<keyword evidence="10" id="KW-1185">Reference proteome</keyword>
<evidence type="ECO:0000313" key="10">
    <source>
        <dbReference type="Proteomes" id="UP000077755"/>
    </source>
</evidence>
<dbReference type="InterPro" id="IPR000569">
    <property type="entry name" value="HECT_dom"/>
</dbReference>
<feature type="active site" description="Glycyl thioester intermediate" evidence="6">
    <location>
        <position position="181"/>
    </location>
</feature>
<evidence type="ECO:0000256" key="3">
    <source>
        <dbReference type="ARBA" id="ARBA00012485"/>
    </source>
</evidence>
<dbReference type="AlphaFoldDB" id="A0A164YIU2"/>
<dbReference type="STRING" id="79200.A0A164YIU2"/>
<evidence type="ECO:0000256" key="6">
    <source>
        <dbReference type="PROSITE-ProRule" id="PRU00104"/>
    </source>
</evidence>
<reference evidence="9" key="2">
    <citation type="submission" date="2022-03" db="EMBL/GenBank/DDBJ databases">
        <title>Draft title - Genomic analysis of global carrot germplasm unveils the trajectory of domestication and the origin of high carotenoid orange carrot.</title>
        <authorList>
            <person name="Iorizzo M."/>
            <person name="Ellison S."/>
            <person name="Senalik D."/>
            <person name="Macko-Podgorni A."/>
            <person name="Grzebelus D."/>
            <person name="Bostan H."/>
            <person name="Rolling W."/>
            <person name="Curaba J."/>
            <person name="Simon P."/>
        </authorList>
    </citation>
    <scope>NUCLEOTIDE SEQUENCE</scope>
    <source>
        <tissue evidence="9">Leaf</tissue>
    </source>
</reference>
<dbReference type="PROSITE" id="PS50237">
    <property type="entry name" value="HECT"/>
    <property type="match status" value="1"/>
</dbReference>
<dbReference type="GO" id="GO:0006511">
    <property type="term" value="P:ubiquitin-dependent protein catabolic process"/>
    <property type="evidence" value="ECO:0007669"/>
    <property type="project" value="TreeGrafter"/>
</dbReference>
<protein>
    <recommendedName>
        <fullName evidence="3">HECT-type E3 ubiquitin transferase</fullName>
        <ecNumber evidence="3">2.3.2.26</ecNumber>
    </recommendedName>
</protein>
<accession>A0A164YIU2</accession>
<dbReference type="GO" id="GO:0016567">
    <property type="term" value="P:protein ubiquitination"/>
    <property type="evidence" value="ECO:0007669"/>
    <property type="project" value="TreeGrafter"/>
</dbReference>
<comment type="catalytic activity">
    <reaction evidence="1">
        <text>S-ubiquitinyl-[E2 ubiquitin-conjugating enzyme]-L-cysteine + [acceptor protein]-L-lysine = [E2 ubiquitin-conjugating enzyme]-L-cysteine + N(6)-ubiquitinyl-[acceptor protein]-L-lysine.</text>
        <dbReference type="EC" id="2.3.2.26"/>
    </reaction>
</comment>
<dbReference type="SUPFAM" id="SSF56204">
    <property type="entry name" value="Hect, E3 ligase catalytic domain"/>
    <property type="match status" value="1"/>
</dbReference>
<keyword evidence="5 6" id="KW-0833">Ubl conjugation pathway</keyword>
<organism evidence="8">
    <name type="scientific">Daucus carota subsp. sativus</name>
    <name type="common">Carrot</name>
    <dbReference type="NCBI Taxonomy" id="79200"/>
    <lineage>
        <taxon>Eukaryota</taxon>
        <taxon>Viridiplantae</taxon>
        <taxon>Streptophyta</taxon>
        <taxon>Embryophyta</taxon>
        <taxon>Tracheophyta</taxon>
        <taxon>Spermatophyta</taxon>
        <taxon>Magnoliopsida</taxon>
        <taxon>eudicotyledons</taxon>
        <taxon>Gunneridae</taxon>
        <taxon>Pentapetalae</taxon>
        <taxon>asterids</taxon>
        <taxon>campanulids</taxon>
        <taxon>Apiales</taxon>
        <taxon>Apiaceae</taxon>
        <taxon>Apioideae</taxon>
        <taxon>Scandiceae</taxon>
        <taxon>Daucinae</taxon>
        <taxon>Daucus</taxon>
        <taxon>Daucus sect. Daucus</taxon>
    </lineage>
</organism>
<evidence type="ECO:0000313" key="8">
    <source>
        <dbReference type="EMBL" id="KZM94574.1"/>
    </source>
</evidence>
<dbReference type="Gene3D" id="3.30.2410.10">
    <property type="entry name" value="Hect, E3 ligase catalytic domain"/>
    <property type="match status" value="1"/>
</dbReference>
<sequence length="215" mass="24941">MLSWSILDIHRLRITEVTTIYYRGLPILILKTRVLDFPLSLGGVDDKKGLLNVENKKDFVRHMLHLEFEESIKDAFSNIADGFDDVLTYSLMRLFFQIIRLDDLDLILRGISNLDVQQWRSHTCVGDMSDEEKLELFSFWTSTRWLPAGGFGELEHAPTIGMVTTTAEDKLDQRPPVARTCFNLLSFPPYQSLEMMRQLLYEITHIYSNAPFYLS</sequence>
<dbReference type="GO" id="GO:0005737">
    <property type="term" value="C:cytoplasm"/>
    <property type="evidence" value="ECO:0007669"/>
    <property type="project" value="TreeGrafter"/>
</dbReference>
<dbReference type="EMBL" id="LNRQ01000005">
    <property type="protein sequence ID" value="KZM94574.1"/>
    <property type="molecule type" value="Genomic_DNA"/>
</dbReference>
<dbReference type="EC" id="2.3.2.26" evidence="3"/>
<feature type="domain" description="HECT" evidence="7">
    <location>
        <begin position="54"/>
        <end position="215"/>
    </location>
</feature>
<name>A0A164YIU2_DAUCS</name>
<reference evidence="8" key="1">
    <citation type="journal article" date="2016" name="Nat. Genet.">
        <title>A high-quality carrot genome assembly provides new insights into carotenoid accumulation and asterid genome evolution.</title>
        <authorList>
            <person name="Iorizzo M."/>
            <person name="Ellison S."/>
            <person name="Senalik D."/>
            <person name="Zeng P."/>
            <person name="Satapoomin P."/>
            <person name="Huang J."/>
            <person name="Bowman M."/>
            <person name="Iovene M."/>
            <person name="Sanseverino W."/>
            <person name="Cavagnaro P."/>
            <person name="Yildiz M."/>
            <person name="Macko-Podgorni A."/>
            <person name="Moranska E."/>
            <person name="Grzebelus E."/>
            <person name="Grzebelus D."/>
            <person name="Ashrafi H."/>
            <person name="Zheng Z."/>
            <person name="Cheng S."/>
            <person name="Spooner D."/>
            <person name="Van Deynze A."/>
            <person name="Simon P."/>
        </authorList>
    </citation>
    <scope>NUCLEOTIDE SEQUENCE [LARGE SCALE GENOMIC DNA]</scope>
    <source>
        <tissue evidence="8">Leaf</tissue>
    </source>
</reference>
<comment type="pathway">
    <text evidence="2">Protein modification; protein ubiquitination.</text>
</comment>
<dbReference type="Pfam" id="PF00632">
    <property type="entry name" value="HECT"/>
    <property type="match status" value="1"/>
</dbReference>
<evidence type="ECO:0000256" key="2">
    <source>
        <dbReference type="ARBA" id="ARBA00004906"/>
    </source>
</evidence>
<dbReference type="PANTHER" id="PTHR11254">
    <property type="entry name" value="HECT DOMAIN UBIQUITIN-PROTEIN LIGASE"/>
    <property type="match status" value="1"/>
</dbReference>
<evidence type="ECO:0000259" key="7">
    <source>
        <dbReference type="PROSITE" id="PS50237"/>
    </source>
</evidence>
<evidence type="ECO:0000256" key="1">
    <source>
        <dbReference type="ARBA" id="ARBA00000885"/>
    </source>
</evidence>